<name>A0A0U3GNH4_9GAMM</name>
<dbReference type="AlphaFoldDB" id="A0A0U3GNH4"/>
<organism evidence="2 3">
    <name type="scientific">Pseudoalteromonas rubra</name>
    <dbReference type="NCBI Taxonomy" id="43658"/>
    <lineage>
        <taxon>Bacteria</taxon>
        <taxon>Pseudomonadati</taxon>
        <taxon>Pseudomonadota</taxon>
        <taxon>Gammaproteobacteria</taxon>
        <taxon>Alteromonadales</taxon>
        <taxon>Pseudoalteromonadaceae</taxon>
        <taxon>Pseudoalteromonas</taxon>
    </lineage>
</organism>
<sequence>MKSVLFVIITLLAPSIAYAQDYFGEWIVGTIVHSHISNLSLDEAKTFLGQALLYNKSEVSFGSVTCKNVIFNEALFNERELYNYHKAFFSDLDIKNGSTVLNVEITCNDTTWSRFGAFVIHTDSKTFVSYSGHIYALQRKSANW</sequence>
<dbReference type="Proteomes" id="UP000069015">
    <property type="component" value="Chromosome 1"/>
</dbReference>
<accession>A0A0U3GNH4</accession>
<feature type="chain" id="PRO_5006839064" description="DUF4440 domain-containing protein" evidence="1">
    <location>
        <begin position="20"/>
        <end position="144"/>
    </location>
</feature>
<dbReference type="RefSeq" id="WP_058797551.1">
    <property type="nucleotide sequence ID" value="NZ_CP013611.1"/>
</dbReference>
<reference evidence="2 3" key="1">
    <citation type="submission" date="2015-12" db="EMBL/GenBank/DDBJ databases">
        <title>Complete genome sequence of Pseudoalteromonas rubra SCSIO 6842, harboring a conjugative plasmid.</title>
        <authorList>
            <person name="Li B."/>
            <person name="Wang X."/>
        </authorList>
    </citation>
    <scope>NUCLEOTIDE SEQUENCE [LARGE SCALE GENOMIC DNA]</scope>
    <source>
        <strain evidence="2 3">SCSIO 6842</strain>
    </source>
</reference>
<gene>
    <name evidence="2" type="ORF">AT705_17500</name>
</gene>
<proteinExistence type="predicted"/>
<dbReference type="EMBL" id="CP013611">
    <property type="protein sequence ID" value="ALU44571.1"/>
    <property type="molecule type" value="Genomic_DNA"/>
</dbReference>
<protein>
    <recommendedName>
        <fullName evidence="4">DUF4440 domain-containing protein</fullName>
    </recommendedName>
</protein>
<dbReference type="KEGG" id="prr:AT705_17500"/>
<keyword evidence="1" id="KW-0732">Signal</keyword>
<evidence type="ECO:0000256" key="1">
    <source>
        <dbReference type="SAM" id="SignalP"/>
    </source>
</evidence>
<feature type="signal peptide" evidence="1">
    <location>
        <begin position="1"/>
        <end position="19"/>
    </location>
</feature>
<evidence type="ECO:0000313" key="3">
    <source>
        <dbReference type="Proteomes" id="UP000069015"/>
    </source>
</evidence>
<evidence type="ECO:0000313" key="2">
    <source>
        <dbReference type="EMBL" id="ALU44571.1"/>
    </source>
</evidence>
<evidence type="ECO:0008006" key="4">
    <source>
        <dbReference type="Google" id="ProtNLM"/>
    </source>
</evidence>